<dbReference type="AlphaFoldDB" id="A0A5E7U1K0"/>
<protein>
    <submittedName>
        <fullName evidence="1">Uncharacterized protein</fullName>
    </submittedName>
</protein>
<name>A0A5E7U1K0_PSEFL</name>
<evidence type="ECO:0000313" key="1">
    <source>
        <dbReference type="EMBL" id="VVQ04285.1"/>
    </source>
</evidence>
<sequence length="46" mass="4998">MSASRCRGEAKEAGLACCVWFSGQFDVVVDGAFGGFVEFLGFQRFN</sequence>
<dbReference type="EMBL" id="CABVJG010000007">
    <property type="protein sequence ID" value="VVQ04285.1"/>
    <property type="molecule type" value="Genomic_DNA"/>
</dbReference>
<accession>A0A5E7U1K0</accession>
<evidence type="ECO:0000313" key="2">
    <source>
        <dbReference type="Proteomes" id="UP000412311"/>
    </source>
</evidence>
<reference evidence="1 2" key="1">
    <citation type="submission" date="2019-09" db="EMBL/GenBank/DDBJ databases">
        <authorList>
            <person name="Chandra G."/>
            <person name="Truman W A."/>
        </authorList>
    </citation>
    <scope>NUCLEOTIDE SEQUENCE [LARGE SCALE GENOMIC DNA]</scope>
    <source>
        <strain evidence="1">PS925</strain>
    </source>
</reference>
<dbReference type="Proteomes" id="UP000412311">
    <property type="component" value="Unassembled WGS sequence"/>
</dbReference>
<proteinExistence type="predicted"/>
<organism evidence="1 2">
    <name type="scientific">Pseudomonas fluorescens</name>
    <dbReference type="NCBI Taxonomy" id="294"/>
    <lineage>
        <taxon>Bacteria</taxon>
        <taxon>Pseudomonadati</taxon>
        <taxon>Pseudomonadota</taxon>
        <taxon>Gammaproteobacteria</taxon>
        <taxon>Pseudomonadales</taxon>
        <taxon>Pseudomonadaceae</taxon>
        <taxon>Pseudomonas</taxon>
    </lineage>
</organism>
<gene>
    <name evidence="1" type="ORF">PS925_02623</name>
</gene>